<dbReference type="EMBL" id="GU943143">
    <property type="protein sequence ID" value="ADD96499.1"/>
    <property type="molecule type" value="Genomic_DNA"/>
</dbReference>
<sequence length="362" mass="38216">MAAPFQNYSGGVLLADIVKRNNLSTYVSEAIKERSLFIKSGAVVRNALLDSREGGTRIQVPEFNPIAPSEEVMDGTATWGTSNAGYLTPQKVGTGTQIATICHRGFAYAVDDVAILAAGEDPMLHIRNQLADAINKLNSARLFSHLNGLFAAGSGALGANHLDIAKAGTGATEDNFLSASTVARGRSLLGERGEELDTLVVHPSVAFYLYQVGMLTFSTSALSTGGAVTWGGGGVGVGARSIGEFAGMNVIIDEQVNTYAPGASGHQKEFRCYLIKSGTILEGVQQDLRIEADRNVLSKQDVLSVDYHTAYHVMGTKWSSASDNPANADLSSSSNWALTYDADLIPMVELIVNTPLDASAIA</sequence>
<reference evidence="1" key="1">
    <citation type="journal article" date="2010" name="ISME J.">
        <title>Metagenome of the Mediterranean deep chlorophyll maximum studied by direct and fosmid library 454 pyrosequencing.</title>
        <authorList>
            <person name="Ghai R."/>
            <person name="Martin-Cuadrado A.B."/>
            <person name="Molto A.G."/>
            <person name="Heredia I.G."/>
            <person name="Cabrera R."/>
            <person name="Martin J."/>
            <person name="Verdu M."/>
            <person name="Deschamps P."/>
            <person name="Moreira D."/>
            <person name="Lopez-Garcia P."/>
            <person name="Mira A."/>
            <person name="Rodriguez-Valera F."/>
        </authorList>
    </citation>
    <scope>NUCLEOTIDE SEQUENCE</scope>
</reference>
<dbReference type="Pfam" id="PF25209">
    <property type="entry name" value="Phage_capsid_4"/>
    <property type="match status" value="1"/>
</dbReference>
<accession>D6PL98</accession>
<name>D6PL98_9ZZZZ</name>
<evidence type="ECO:0000313" key="1">
    <source>
        <dbReference type="EMBL" id="ADD96499.1"/>
    </source>
</evidence>
<organism evidence="1">
    <name type="scientific">uncultured organism MedDCM-OCT-S11-C223</name>
    <dbReference type="NCBI Taxonomy" id="743656"/>
    <lineage>
        <taxon>unclassified sequences</taxon>
        <taxon>environmental samples</taxon>
    </lineage>
</organism>
<dbReference type="AlphaFoldDB" id="D6PL98"/>
<proteinExistence type="predicted"/>
<protein>
    <submittedName>
        <fullName evidence="1">Prophage LambdaCh01 coat protein</fullName>
    </submittedName>
</protein>